<proteinExistence type="predicted"/>
<evidence type="ECO:0000313" key="1">
    <source>
        <dbReference type="EMBL" id="JAE28929.1"/>
    </source>
</evidence>
<protein>
    <submittedName>
        <fullName evidence="1">Uncharacterized protein</fullName>
    </submittedName>
</protein>
<accession>A0A0A9GZG0</accession>
<dbReference type="AlphaFoldDB" id="A0A0A9GZG0"/>
<name>A0A0A9GZG0_ARUDO</name>
<reference evidence="1" key="1">
    <citation type="submission" date="2014-09" db="EMBL/GenBank/DDBJ databases">
        <authorList>
            <person name="Magalhaes I.L.F."/>
            <person name="Oliveira U."/>
            <person name="Santos F.R."/>
            <person name="Vidigal T.H.D.A."/>
            <person name="Brescovit A.D."/>
            <person name="Santos A.J."/>
        </authorList>
    </citation>
    <scope>NUCLEOTIDE SEQUENCE</scope>
    <source>
        <tissue evidence="1">Shoot tissue taken approximately 20 cm above the soil surface</tissue>
    </source>
</reference>
<sequence>MNNKNDQLCLSSKNLYVSVFFFPDTFYGSHRLVIVIV</sequence>
<dbReference type="EMBL" id="GBRH01168967">
    <property type="protein sequence ID" value="JAE28929.1"/>
    <property type="molecule type" value="Transcribed_RNA"/>
</dbReference>
<reference evidence="1" key="2">
    <citation type="journal article" date="2015" name="Data Brief">
        <title>Shoot transcriptome of the giant reed, Arundo donax.</title>
        <authorList>
            <person name="Barrero R.A."/>
            <person name="Guerrero F.D."/>
            <person name="Moolhuijzen P."/>
            <person name="Goolsby J.A."/>
            <person name="Tidwell J."/>
            <person name="Bellgard S.E."/>
            <person name="Bellgard M.I."/>
        </authorList>
    </citation>
    <scope>NUCLEOTIDE SEQUENCE</scope>
    <source>
        <tissue evidence="1">Shoot tissue taken approximately 20 cm above the soil surface</tissue>
    </source>
</reference>
<organism evidence="1">
    <name type="scientific">Arundo donax</name>
    <name type="common">Giant reed</name>
    <name type="synonym">Donax arundinaceus</name>
    <dbReference type="NCBI Taxonomy" id="35708"/>
    <lineage>
        <taxon>Eukaryota</taxon>
        <taxon>Viridiplantae</taxon>
        <taxon>Streptophyta</taxon>
        <taxon>Embryophyta</taxon>
        <taxon>Tracheophyta</taxon>
        <taxon>Spermatophyta</taxon>
        <taxon>Magnoliopsida</taxon>
        <taxon>Liliopsida</taxon>
        <taxon>Poales</taxon>
        <taxon>Poaceae</taxon>
        <taxon>PACMAD clade</taxon>
        <taxon>Arundinoideae</taxon>
        <taxon>Arundineae</taxon>
        <taxon>Arundo</taxon>
    </lineage>
</organism>